<evidence type="ECO:0000256" key="6">
    <source>
        <dbReference type="SAM" id="MobiDB-lite"/>
    </source>
</evidence>
<evidence type="ECO:0000256" key="5">
    <source>
        <dbReference type="ARBA" id="ARBA00023136"/>
    </source>
</evidence>
<keyword evidence="4 7" id="KW-1133">Transmembrane helix</keyword>
<keyword evidence="2 7" id="KW-0812">Transmembrane</keyword>
<feature type="transmembrane region" description="Helical" evidence="7">
    <location>
        <begin position="187"/>
        <end position="212"/>
    </location>
</feature>
<name>A0A2G2XFZ9_CAPBA</name>
<evidence type="ECO:0000259" key="8">
    <source>
        <dbReference type="Pfam" id="PF01490"/>
    </source>
</evidence>
<feature type="transmembrane region" description="Helical" evidence="7">
    <location>
        <begin position="383"/>
        <end position="405"/>
    </location>
</feature>
<keyword evidence="5 7" id="KW-0472">Membrane</keyword>
<dbReference type="AlphaFoldDB" id="A0A2G2XFZ9"/>
<dbReference type="GO" id="GO:0015179">
    <property type="term" value="F:L-amino acid transmembrane transporter activity"/>
    <property type="evidence" value="ECO:0007669"/>
    <property type="project" value="TreeGrafter"/>
</dbReference>
<gene>
    <name evidence="9" type="ORF">CQW23_04908</name>
</gene>
<organism evidence="9 10">
    <name type="scientific">Capsicum baccatum</name>
    <name type="common">Peruvian pepper</name>
    <dbReference type="NCBI Taxonomy" id="33114"/>
    <lineage>
        <taxon>Eukaryota</taxon>
        <taxon>Viridiplantae</taxon>
        <taxon>Streptophyta</taxon>
        <taxon>Embryophyta</taxon>
        <taxon>Tracheophyta</taxon>
        <taxon>Spermatophyta</taxon>
        <taxon>Magnoliopsida</taxon>
        <taxon>eudicotyledons</taxon>
        <taxon>Gunneridae</taxon>
        <taxon>Pentapetalae</taxon>
        <taxon>asterids</taxon>
        <taxon>lamiids</taxon>
        <taxon>Solanales</taxon>
        <taxon>Solanaceae</taxon>
        <taxon>Solanoideae</taxon>
        <taxon>Capsiceae</taxon>
        <taxon>Capsicum</taxon>
    </lineage>
</organism>
<protein>
    <submittedName>
        <fullName evidence="9">Amino acid transporter ANTL2</fullName>
    </submittedName>
</protein>
<dbReference type="Pfam" id="PF01490">
    <property type="entry name" value="Aa_trans"/>
    <property type="match status" value="1"/>
</dbReference>
<feature type="transmembrane region" description="Helical" evidence="7">
    <location>
        <begin position="145"/>
        <end position="167"/>
    </location>
</feature>
<evidence type="ECO:0000313" key="9">
    <source>
        <dbReference type="EMBL" id="PHT56422.1"/>
    </source>
</evidence>
<evidence type="ECO:0000256" key="4">
    <source>
        <dbReference type="ARBA" id="ARBA00022989"/>
    </source>
</evidence>
<feature type="transmembrane region" description="Helical" evidence="7">
    <location>
        <begin position="60"/>
        <end position="79"/>
    </location>
</feature>
<comment type="subcellular location">
    <subcellularLocation>
        <location evidence="1">Membrane</location>
        <topology evidence="1">Multi-pass membrane protein</topology>
    </subcellularLocation>
</comment>
<dbReference type="PANTHER" id="PTHR22950:SF585">
    <property type="entry name" value="AMINO ACID TRANSPORTER ANTL2-LIKE"/>
    <property type="match status" value="1"/>
</dbReference>
<feature type="transmembrane region" description="Helical" evidence="7">
    <location>
        <begin position="85"/>
        <end position="107"/>
    </location>
</feature>
<feature type="transmembrane region" description="Helical" evidence="7">
    <location>
        <begin position="412"/>
        <end position="433"/>
    </location>
</feature>
<dbReference type="PANTHER" id="PTHR22950">
    <property type="entry name" value="AMINO ACID TRANSPORTER"/>
    <property type="match status" value="1"/>
</dbReference>
<dbReference type="InterPro" id="IPR013057">
    <property type="entry name" value="AA_transpt_TM"/>
</dbReference>
<feature type="transmembrane region" description="Helical" evidence="7">
    <location>
        <begin position="282"/>
        <end position="305"/>
    </location>
</feature>
<feature type="transmembrane region" description="Helical" evidence="7">
    <location>
        <begin position="248"/>
        <end position="270"/>
    </location>
</feature>
<evidence type="ECO:0000256" key="1">
    <source>
        <dbReference type="ARBA" id="ARBA00004141"/>
    </source>
</evidence>
<proteinExistence type="predicted"/>
<keyword evidence="3" id="KW-0029">Amino-acid transport</keyword>
<feature type="compositionally biased region" description="Polar residues" evidence="6">
    <location>
        <begin position="20"/>
        <end position="32"/>
    </location>
</feature>
<keyword evidence="10" id="KW-1185">Reference proteome</keyword>
<keyword evidence="3" id="KW-0813">Transport</keyword>
<accession>A0A2G2XFZ9</accession>
<dbReference type="GO" id="GO:0015175">
    <property type="term" value="F:neutral L-amino acid transmembrane transporter activity"/>
    <property type="evidence" value="ECO:0007669"/>
    <property type="project" value="TreeGrafter"/>
</dbReference>
<feature type="domain" description="Amino acid transporter transmembrane" evidence="8">
    <location>
        <begin position="54"/>
        <end position="438"/>
    </location>
</feature>
<evidence type="ECO:0000256" key="3">
    <source>
        <dbReference type="ARBA" id="ARBA00022970"/>
    </source>
</evidence>
<dbReference type="Proteomes" id="UP000224567">
    <property type="component" value="Unassembled WGS sequence"/>
</dbReference>
<comment type="caution">
    <text evidence="9">The sequence shown here is derived from an EMBL/GenBank/DDBJ whole genome shotgun (WGS) entry which is preliminary data.</text>
</comment>
<dbReference type="GO" id="GO:0005774">
    <property type="term" value="C:vacuolar membrane"/>
    <property type="evidence" value="ECO:0007669"/>
    <property type="project" value="TreeGrafter"/>
</dbReference>
<reference evidence="10" key="2">
    <citation type="journal article" date="2017" name="J. Anim. Genet.">
        <title>Multiple reference genome sequences of hot pepper reveal the massive evolution of plant disease resistance genes by retroduplication.</title>
        <authorList>
            <person name="Kim S."/>
            <person name="Park J."/>
            <person name="Yeom S.-I."/>
            <person name="Kim Y.-M."/>
            <person name="Seo E."/>
            <person name="Kim K.-T."/>
            <person name="Kim M.-S."/>
            <person name="Lee J.M."/>
            <person name="Cheong K."/>
            <person name="Shin H.-S."/>
            <person name="Kim S.-B."/>
            <person name="Han K."/>
            <person name="Lee J."/>
            <person name="Park M."/>
            <person name="Lee H.-A."/>
            <person name="Lee H.-Y."/>
            <person name="Lee Y."/>
            <person name="Oh S."/>
            <person name="Lee J.H."/>
            <person name="Choi E."/>
            <person name="Choi E."/>
            <person name="Lee S.E."/>
            <person name="Jeon J."/>
            <person name="Kim H."/>
            <person name="Choi G."/>
            <person name="Song H."/>
            <person name="Lee J."/>
            <person name="Lee S.-C."/>
            <person name="Kwon J.-K."/>
            <person name="Lee H.-Y."/>
            <person name="Koo N."/>
            <person name="Hong Y."/>
            <person name="Kim R.W."/>
            <person name="Kang W.-H."/>
            <person name="Huh J.H."/>
            <person name="Kang B.-C."/>
            <person name="Yang T.-J."/>
            <person name="Lee Y.-H."/>
            <person name="Bennetzen J.L."/>
            <person name="Choi D."/>
        </authorList>
    </citation>
    <scope>NUCLEOTIDE SEQUENCE [LARGE SCALE GENOMIC DNA]</scope>
    <source>
        <strain evidence="10">cv. PBC81</strain>
    </source>
</reference>
<evidence type="ECO:0000256" key="2">
    <source>
        <dbReference type="ARBA" id="ARBA00022692"/>
    </source>
</evidence>
<evidence type="ECO:0000313" key="10">
    <source>
        <dbReference type="Proteomes" id="UP000224567"/>
    </source>
</evidence>
<reference evidence="9 10" key="1">
    <citation type="journal article" date="2017" name="Genome Biol.">
        <title>New reference genome sequences of hot pepper reveal the massive evolution of plant disease-resistance genes by retroduplication.</title>
        <authorList>
            <person name="Kim S."/>
            <person name="Park J."/>
            <person name="Yeom S.I."/>
            <person name="Kim Y.M."/>
            <person name="Seo E."/>
            <person name="Kim K.T."/>
            <person name="Kim M.S."/>
            <person name="Lee J.M."/>
            <person name="Cheong K."/>
            <person name="Shin H.S."/>
            <person name="Kim S.B."/>
            <person name="Han K."/>
            <person name="Lee J."/>
            <person name="Park M."/>
            <person name="Lee H.A."/>
            <person name="Lee H.Y."/>
            <person name="Lee Y."/>
            <person name="Oh S."/>
            <person name="Lee J.H."/>
            <person name="Choi E."/>
            <person name="Choi E."/>
            <person name="Lee S.E."/>
            <person name="Jeon J."/>
            <person name="Kim H."/>
            <person name="Choi G."/>
            <person name="Song H."/>
            <person name="Lee J."/>
            <person name="Lee S.C."/>
            <person name="Kwon J.K."/>
            <person name="Lee H.Y."/>
            <person name="Koo N."/>
            <person name="Hong Y."/>
            <person name="Kim R.W."/>
            <person name="Kang W.H."/>
            <person name="Huh J.H."/>
            <person name="Kang B.C."/>
            <person name="Yang T.J."/>
            <person name="Lee Y.H."/>
            <person name="Bennetzen J.L."/>
            <person name="Choi D."/>
        </authorList>
    </citation>
    <scope>NUCLEOTIDE SEQUENCE [LARGE SCALE GENOMIC DNA]</scope>
    <source>
        <strain evidence="10">cv. PBC81</strain>
    </source>
</reference>
<sequence length="447" mass="48993">MTMGFETERLEEEIPMTMGFNTNEASSSSNALKNPGEDDPFLGQKQQQQQQQLSSPLKTFANMFMSLVGAGVLGLPYTFKKTGWVMGSLLIISVGTLDYYCMMLLVYSKRKLESQSEDVKISSFGDLGFAACGSVGRIVVDAMIVLSQVCFSVGYMIFIANTLVYLFNSSREQTNPKILGFSPKSMYIWGCFPFQLGLNAIPTLTLLAPLSIFAEIVDVGALGVVMVQDVMIGIKKKPSLEMFGAFSIFFYGLGVAVYTFEAIGMILPLESETRDKDKFGKILGLSVAFVAFLNSAFGALGYFAFGEETKDIITTNFGKGLVSSLVQIGLCIDLFLALPLMMNPVYEVMERRFCEGRYCLWLRWLVVLTVPLVALTVPNFADFTSLVGSSVCVVLGFVLPALFHLIAFKDELGWYSLALDATFIVMGTAFAVYGTSSSLIKIFSQTA</sequence>
<feature type="transmembrane region" description="Helical" evidence="7">
    <location>
        <begin position="325"/>
        <end position="346"/>
    </location>
</feature>
<feature type="transmembrane region" description="Helical" evidence="7">
    <location>
        <begin position="358"/>
        <end position="377"/>
    </location>
</feature>
<dbReference type="EMBL" id="MLFT02000002">
    <property type="protein sequence ID" value="PHT56422.1"/>
    <property type="molecule type" value="Genomic_DNA"/>
</dbReference>
<evidence type="ECO:0000256" key="7">
    <source>
        <dbReference type="SAM" id="Phobius"/>
    </source>
</evidence>
<feature type="region of interest" description="Disordered" evidence="6">
    <location>
        <begin position="20"/>
        <end position="48"/>
    </location>
</feature>
<dbReference type="OrthoDB" id="1684102at2759"/>